<dbReference type="InterPro" id="IPR019775">
    <property type="entry name" value="WD40_repeat_CS"/>
</dbReference>
<accession>A0A8K0J4L8</accession>
<evidence type="ECO:0000313" key="8">
    <source>
        <dbReference type="Proteomes" id="UP000811619"/>
    </source>
</evidence>
<evidence type="ECO:0000256" key="4">
    <source>
        <dbReference type="ARBA" id="ARBA00023204"/>
    </source>
</evidence>
<dbReference type="PROSITE" id="PS50082">
    <property type="entry name" value="WD_REPEATS_2"/>
    <property type="match status" value="4"/>
</dbReference>
<dbReference type="GO" id="GO:0031464">
    <property type="term" value="C:Cul4A-RING E3 ubiquitin ligase complex"/>
    <property type="evidence" value="ECO:0007669"/>
    <property type="project" value="TreeGrafter"/>
</dbReference>
<dbReference type="GO" id="GO:0043161">
    <property type="term" value="P:proteasome-mediated ubiquitin-dependent protein catabolic process"/>
    <property type="evidence" value="ECO:0007669"/>
    <property type="project" value="TreeGrafter"/>
</dbReference>
<dbReference type="AlphaFoldDB" id="A0A8K0J4L8"/>
<dbReference type="GO" id="GO:0000209">
    <property type="term" value="P:protein polyubiquitination"/>
    <property type="evidence" value="ECO:0007669"/>
    <property type="project" value="TreeGrafter"/>
</dbReference>
<dbReference type="InterPro" id="IPR015943">
    <property type="entry name" value="WD40/YVTN_repeat-like_dom_sf"/>
</dbReference>
<dbReference type="InterPro" id="IPR001680">
    <property type="entry name" value="WD40_rpt"/>
</dbReference>
<feature type="repeat" description="WD" evidence="5">
    <location>
        <begin position="126"/>
        <end position="168"/>
    </location>
</feature>
<dbReference type="InterPro" id="IPR042238">
    <property type="entry name" value="Rad28/ERCC8/Ckn1/ATCSA-1"/>
</dbReference>
<evidence type="ECO:0000256" key="2">
    <source>
        <dbReference type="ARBA" id="ARBA00022737"/>
    </source>
</evidence>
<dbReference type="PANTHER" id="PTHR46202:SF1">
    <property type="entry name" value="DNA EXCISION REPAIR PROTEIN ERCC-8"/>
    <property type="match status" value="1"/>
</dbReference>
<evidence type="ECO:0000256" key="3">
    <source>
        <dbReference type="ARBA" id="ARBA00022763"/>
    </source>
</evidence>
<dbReference type="Proteomes" id="UP000811619">
    <property type="component" value="Unassembled WGS sequence"/>
</dbReference>
<proteinExistence type="predicted"/>
<feature type="repeat" description="WD" evidence="5">
    <location>
        <begin position="212"/>
        <end position="247"/>
    </location>
</feature>
<reference evidence="7" key="1">
    <citation type="journal article" date="2020" name="bioRxiv">
        <title>Whole genome comparisons of ergot fungi reveals the divergence and evolution of species within the genus Claviceps are the result of varying mechanisms driving genome evolution and host range expansion.</title>
        <authorList>
            <person name="Wyka S.A."/>
            <person name="Mondo S.J."/>
            <person name="Liu M."/>
            <person name="Dettman J."/>
            <person name="Nalam V."/>
            <person name="Broders K.D."/>
        </authorList>
    </citation>
    <scope>NUCLEOTIDE SEQUENCE</scope>
    <source>
        <strain evidence="7">CCC 489</strain>
    </source>
</reference>
<keyword evidence="2" id="KW-0677">Repeat</keyword>
<dbReference type="InterPro" id="IPR036322">
    <property type="entry name" value="WD40_repeat_dom_sf"/>
</dbReference>
<keyword evidence="4" id="KW-0234">DNA repair</keyword>
<keyword evidence="8" id="KW-1185">Reference proteome</keyword>
<feature type="compositionally biased region" description="Acidic residues" evidence="6">
    <location>
        <begin position="427"/>
        <end position="439"/>
    </location>
</feature>
<dbReference type="InterPro" id="IPR020472">
    <property type="entry name" value="WD40_PAC1"/>
</dbReference>
<feature type="repeat" description="WD" evidence="5">
    <location>
        <begin position="274"/>
        <end position="315"/>
    </location>
</feature>
<dbReference type="Pfam" id="PF00400">
    <property type="entry name" value="WD40"/>
    <property type="match status" value="4"/>
</dbReference>
<dbReference type="PROSITE" id="PS00678">
    <property type="entry name" value="WD_REPEATS_1"/>
    <property type="match status" value="2"/>
</dbReference>
<feature type="repeat" description="WD" evidence="5">
    <location>
        <begin position="59"/>
        <end position="101"/>
    </location>
</feature>
<name>A0A8K0J4L8_9HYPO</name>
<feature type="region of interest" description="Disordered" evidence="6">
    <location>
        <begin position="425"/>
        <end position="447"/>
    </location>
</feature>
<dbReference type="EMBL" id="SRPY01000488">
    <property type="protein sequence ID" value="KAG5922855.1"/>
    <property type="molecule type" value="Genomic_DNA"/>
</dbReference>
<dbReference type="OrthoDB" id="361494at2759"/>
<evidence type="ECO:0008006" key="9">
    <source>
        <dbReference type="Google" id="ProtNLM"/>
    </source>
</evidence>
<evidence type="ECO:0000256" key="6">
    <source>
        <dbReference type="SAM" id="MobiDB-lite"/>
    </source>
</evidence>
<dbReference type="PROSITE" id="PS50294">
    <property type="entry name" value="WD_REPEATS_REGION"/>
    <property type="match status" value="3"/>
</dbReference>
<protein>
    <recommendedName>
        <fullName evidence="9">DNA excision repair protein ERCC-8</fullName>
    </recommendedName>
</protein>
<dbReference type="GO" id="GO:0006283">
    <property type="term" value="P:transcription-coupled nucleotide-excision repair"/>
    <property type="evidence" value="ECO:0007669"/>
    <property type="project" value="InterPro"/>
</dbReference>
<dbReference type="GO" id="GO:0000109">
    <property type="term" value="C:nucleotide-excision repair complex"/>
    <property type="evidence" value="ECO:0007669"/>
    <property type="project" value="TreeGrafter"/>
</dbReference>
<keyword evidence="1 5" id="KW-0853">WD repeat</keyword>
<dbReference type="Gene3D" id="2.130.10.10">
    <property type="entry name" value="YVTN repeat-like/Quinoprotein amine dehydrogenase"/>
    <property type="match status" value="1"/>
</dbReference>
<gene>
    <name evidence="7" type="ORF">E4U42_005204</name>
</gene>
<comment type="caution">
    <text evidence="7">The sequence shown here is derived from an EMBL/GenBank/DDBJ whole genome shotgun (WGS) entry which is preliminary data.</text>
</comment>
<sequence>MQTGLLARETGDLSPHDLARSITDQLLHAFAPAPQHRFHGEAPSSSLPVDESVWHDPPPRAHAAGVSALAVEKFDGRLLVSGGAEGSIKIWDLDEPATPHTRHIFRPVGTIRRDAEGVRVSGGGRSGGHSHGITHLAFYAFDQDAFLSSSYDKTLKLWATQRAALTASFDLNATVYSHAMSPLAGHLLVSCATQHSNVRLVDLKSGAAVQALVSHGGPVLTTAWSPLREHVLASGHADGKVRIWDVRRAGGAIALLDQEDSLGITGGTTGNATAQAHDEPVNGLAWTDDGAHIVSAGLDRKVRVWDAATGANTLASFGARIQNQHARTAALIVPASPGGGMLVWPNDHEILMLDLLHGTLLTRLRSPHGPGHGTRTRITSIAWRSHGGGTGPNGRAGMGGNNSLGAIYSAHSDGQMRAWMPLVPGPDDVDEADPAEEAAEEKSRKRRAIDSAYRSFMGREITFTGRGGQ</sequence>
<organism evidence="7 8">
    <name type="scientific">Claviceps africana</name>
    <dbReference type="NCBI Taxonomy" id="83212"/>
    <lineage>
        <taxon>Eukaryota</taxon>
        <taxon>Fungi</taxon>
        <taxon>Dikarya</taxon>
        <taxon>Ascomycota</taxon>
        <taxon>Pezizomycotina</taxon>
        <taxon>Sordariomycetes</taxon>
        <taxon>Hypocreomycetidae</taxon>
        <taxon>Hypocreales</taxon>
        <taxon>Clavicipitaceae</taxon>
        <taxon>Claviceps</taxon>
    </lineage>
</organism>
<dbReference type="SUPFAM" id="SSF50978">
    <property type="entry name" value="WD40 repeat-like"/>
    <property type="match status" value="1"/>
</dbReference>
<dbReference type="PANTHER" id="PTHR46202">
    <property type="entry name" value="DNA EXCISION REPAIR PROTEIN ERCC-8"/>
    <property type="match status" value="1"/>
</dbReference>
<evidence type="ECO:0000256" key="1">
    <source>
        <dbReference type="ARBA" id="ARBA00022574"/>
    </source>
</evidence>
<keyword evidence="3" id="KW-0227">DNA damage</keyword>
<feature type="region of interest" description="Disordered" evidence="6">
    <location>
        <begin position="37"/>
        <end position="56"/>
    </location>
</feature>
<dbReference type="PRINTS" id="PR00320">
    <property type="entry name" value="GPROTEINBRPT"/>
</dbReference>
<dbReference type="SMART" id="SM00320">
    <property type="entry name" value="WD40"/>
    <property type="match status" value="5"/>
</dbReference>
<evidence type="ECO:0000313" key="7">
    <source>
        <dbReference type="EMBL" id="KAG5922855.1"/>
    </source>
</evidence>
<evidence type="ECO:0000256" key="5">
    <source>
        <dbReference type="PROSITE-ProRule" id="PRU00221"/>
    </source>
</evidence>